<evidence type="ECO:0000256" key="1">
    <source>
        <dbReference type="SAM" id="Phobius"/>
    </source>
</evidence>
<name>A0A6I6A7Y4_9PLAN</name>
<dbReference type="InterPro" id="IPR012373">
    <property type="entry name" value="Ferrdict_sens_TM"/>
</dbReference>
<gene>
    <name evidence="3" type="ORF">F1728_07155</name>
</gene>
<organism evidence="3 4">
    <name type="scientific">Gimesia benthica</name>
    <dbReference type="NCBI Taxonomy" id="2608982"/>
    <lineage>
        <taxon>Bacteria</taxon>
        <taxon>Pseudomonadati</taxon>
        <taxon>Planctomycetota</taxon>
        <taxon>Planctomycetia</taxon>
        <taxon>Planctomycetales</taxon>
        <taxon>Planctomycetaceae</taxon>
        <taxon>Gimesia</taxon>
    </lineage>
</organism>
<keyword evidence="1" id="KW-0812">Transmembrane</keyword>
<dbReference type="PANTHER" id="PTHR30273:SF2">
    <property type="entry name" value="PROTEIN FECR"/>
    <property type="match status" value="1"/>
</dbReference>
<evidence type="ECO:0000313" key="4">
    <source>
        <dbReference type="Proteomes" id="UP000427281"/>
    </source>
</evidence>
<dbReference type="Proteomes" id="UP000427281">
    <property type="component" value="Chromosome"/>
</dbReference>
<keyword evidence="1" id="KW-1133">Transmembrane helix</keyword>
<dbReference type="EMBL" id="CP043930">
    <property type="protein sequence ID" value="QGQ22467.1"/>
    <property type="molecule type" value="Genomic_DNA"/>
</dbReference>
<dbReference type="PANTHER" id="PTHR30273">
    <property type="entry name" value="PERIPLASMIC SIGNAL SENSOR AND SIGMA FACTOR ACTIVATOR FECR-RELATED"/>
    <property type="match status" value="1"/>
</dbReference>
<accession>A0A6I6A7Y4</accession>
<dbReference type="KEGG" id="gim:F1728_07155"/>
<keyword evidence="1" id="KW-0472">Membrane</keyword>
<protein>
    <submittedName>
        <fullName evidence="3">FecR domain-containing protein</fullName>
    </submittedName>
</protein>
<dbReference type="GO" id="GO:0016989">
    <property type="term" value="F:sigma factor antagonist activity"/>
    <property type="evidence" value="ECO:0007669"/>
    <property type="project" value="TreeGrafter"/>
</dbReference>
<feature type="transmembrane region" description="Helical" evidence="1">
    <location>
        <begin position="102"/>
        <end position="120"/>
    </location>
</feature>
<reference evidence="3 4" key="1">
    <citation type="submission" date="2019-09" db="EMBL/GenBank/DDBJ databases">
        <title>Gimesia benthica sp. nov., a novel bacterium isolated from deep-sea water of the Northwest Indian Ocean.</title>
        <authorList>
            <person name="Dai X."/>
        </authorList>
    </citation>
    <scope>NUCLEOTIDE SEQUENCE [LARGE SCALE GENOMIC DNA]</scope>
    <source>
        <strain evidence="3 4">E7</strain>
    </source>
</reference>
<proteinExistence type="predicted"/>
<evidence type="ECO:0000259" key="2">
    <source>
        <dbReference type="Pfam" id="PF04773"/>
    </source>
</evidence>
<dbReference type="Pfam" id="PF04773">
    <property type="entry name" value="FecR"/>
    <property type="match status" value="1"/>
</dbReference>
<sequence>MNSPDNALRNELARLTSRLMTDELTTAEDARLTEILNAHPELIDEYTDQLHLDQLLNTNLYAAVPDGISLESLEADAVTEDAPVVVKAVAAGAAGSTFGFQAWVSVVVVLLLLVGSFVWFQENGETNLPEEPVAVAPEPLLELPAVEFVGMLLDTEDAVWEDEELGDDIAYGTRFTAGKQLWLKSGIARIRFESGAGVVLEGPAQIELNSSMNAKLNYGKLAAYVPDEAHGFTVDTPKMEIVDQGTRFGTVVDPFGKAEVHVFEGEVDIKPKAQAEQPRILKASQAVLFTRGNAQGADIRVTPTKFADVPTPEQLIAAKSGNYPPLEAVPFEAEVPFNEFALLHINTALPKNILAGEAFEYRATSLSEQTGGVGFGHEGWWADANFTRLIVPEQRLQWGALEGGPMVLQSRGHHHAYPSLAHRMARKLAEPLTEDFYFSLLVKYEGLDKNDFFALWFDDVAGGKGSSHSRVPNFGLKEKQFFARFEVNQEGFSRELIDGECFLLVGRVMKDQSSDFNRLEFWVNPDGDRSATPDAVVQQETGAKPLKEINVVGMRIGQYTEVSDSLFVDRLVLGKTFESVTQPTEN</sequence>
<dbReference type="InterPro" id="IPR006860">
    <property type="entry name" value="FecR"/>
</dbReference>
<dbReference type="Gene3D" id="2.60.120.1440">
    <property type="match status" value="1"/>
</dbReference>
<dbReference type="RefSeq" id="WP_155363543.1">
    <property type="nucleotide sequence ID" value="NZ_CP043930.1"/>
</dbReference>
<keyword evidence="4" id="KW-1185">Reference proteome</keyword>
<evidence type="ECO:0000313" key="3">
    <source>
        <dbReference type="EMBL" id="QGQ22467.1"/>
    </source>
</evidence>
<feature type="domain" description="FecR protein" evidence="2">
    <location>
        <begin position="186"/>
        <end position="267"/>
    </location>
</feature>
<dbReference type="AlphaFoldDB" id="A0A6I6A7Y4"/>